<evidence type="ECO:0000313" key="1">
    <source>
        <dbReference type="EMBL" id="CAG8842504.1"/>
    </source>
</evidence>
<gene>
    <name evidence="1" type="ORF">GMARGA_LOCUS36020</name>
</gene>
<feature type="non-terminal residue" evidence="1">
    <location>
        <position position="59"/>
    </location>
</feature>
<evidence type="ECO:0000313" key="2">
    <source>
        <dbReference type="Proteomes" id="UP000789901"/>
    </source>
</evidence>
<proteinExistence type="predicted"/>
<name>A0ABN7WZ83_GIGMA</name>
<reference evidence="1 2" key="1">
    <citation type="submission" date="2021-06" db="EMBL/GenBank/DDBJ databases">
        <authorList>
            <person name="Kallberg Y."/>
            <person name="Tangrot J."/>
            <person name="Rosling A."/>
        </authorList>
    </citation>
    <scope>NUCLEOTIDE SEQUENCE [LARGE SCALE GENOMIC DNA]</scope>
    <source>
        <strain evidence="1 2">120-4 pot B 10/14</strain>
    </source>
</reference>
<sequence length="59" mass="7038">FFETEDENSIKWFNNFECAAEANNWNRDCRLQIALGYLKEAVANWYKEVRSTILCWKTG</sequence>
<accession>A0ABN7WZ83</accession>
<feature type="non-terminal residue" evidence="1">
    <location>
        <position position="1"/>
    </location>
</feature>
<dbReference type="Proteomes" id="UP000789901">
    <property type="component" value="Unassembled WGS sequence"/>
</dbReference>
<dbReference type="EMBL" id="CAJVQB010069175">
    <property type="protein sequence ID" value="CAG8842504.1"/>
    <property type="molecule type" value="Genomic_DNA"/>
</dbReference>
<organism evidence="1 2">
    <name type="scientific">Gigaspora margarita</name>
    <dbReference type="NCBI Taxonomy" id="4874"/>
    <lineage>
        <taxon>Eukaryota</taxon>
        <taxon>Fungi</taxon>
        <taxon>Fungi incertae sedis</taxon>
        <taxon>Mucoromycota</taxon>
        <taxon>Glomeromycotina</taxon>
        <taxon>Glomeromycetes</taxon>
        <taxon>Diversisporales</taxon>
        <taxon>Gigasporaceae</taxon>
        <taxon>Gigaspora</taxon>
    </lineage>
</organism>
<keyword evidence="2" id="KW-1185">Reference proteome</keyword>
<comment type="caution">
    <text evidence="1">The sequence shown here is derived from an EMBL/GenBank/DDBJ whole genome shotgun (WGS) entry which is preliminary data.</text>
</comment>
<protein>
    <submittedName>
        <fullName evidence="1">24816_t:CDS:1</fullName>
    </submittedName>
</protein>